<reference evidence="3 4" key="1">
    <citation type="submission" date="2024-05" db="EMBL/GenBank/DDBJ databases">
        <title>Halomonas sp. CS7 16S ribosomal RNA gene Genome sequencing and assembly.</title>
        <authorList>
            <person name="Yook S."/>
        </authorList>
    </citation>
    <scope>NUCLEOTIDE SEQUENCE [LARGE SCALE GENOMIC DNA]</scope>
    <source>
        <strain evidence="3 4">CS7</strain>
    </source>
</reference>
<accession>A0ABV1N614</accession>
<feature type="domain" description="AMP-binding enzyme C-terminal" evidence="2">
    <location>
        <begin position="476"/>
        <end position="552"/>
    </location>
</feature>
<dbReference type="InterPro" id="IPR000873">
    <property type="entry name" value="AMP-dep_synth/lig_dom"/>
</dbReference>
<dbReference type="InterPro" id="IPR042099">
    <property type="entry name" value="ANL_N_sf"/>
</dbReference>
<dbReference type="Proteomes" id="UP001472978">
    <property type="component" value="Unassembled WGS sequence"/>
</dbReference>
<comment type="caution">
    <text evidence="3">The sequence shown here is derived from an EMBL/GenBank/DDBJ whole genome shotgun (WGS) entry which is preliminary data.</text>
</comment>
<proteinExistence type="predicted"/>
<protein>
    <submittedName>
        <fullName evidence="3">Class I adenylate-forming enzyme family protein</fullName>
    </submittedName>
</protein>
<keyword evidence="4" id="KW-1185">Reference proteome</keyword>
<dbReference type="InterPro" id="IPR045851">
    <property type="entry name" value="AMP-bd_C_sf"/>
</dbReference>
<evidence type="ECO:0000313" key="4">
    <source>
        <dbReference type="Proteomes" id="UP001472978"/>
    </source>
</evidence>
<name>A0ABV1N614_9GAMM</name>
<gene>
    <name evidence="3" type="ORF">ABE957_10800</name>
</gene>
<evidence type="ECO:0000259" key="2">
    <source>
        <dbReference type="Pfam" id="PF13193"/>
    </source>
</evidence>
<evidence type="ECO:0000259" key="1">
    <source>
        <dbReference type="Pfam" id="PF00501"/>
    </source>
</evidence>
<sequence>MYERMPTSEIYSQLTQAGAPFELTEVEVAGQRLTAYRHAPASLPALLNEGRRHGDAIFMIYRGERWSFARFFAEVDALAGWWHARGVVPGERIAIAMRNRPEWAVAFTAAALLGAVPAPINSFGLGNELRQALEDLAPRWLCCDSDRLARLEGDPGVADCAVLRLGEPVTEAPGVAVHDYADAVATLVAAPPEVAPAADDPALILFTSGATSRAKGVLSTHRAVCQAMMNIDFIGALSGMTSPETVARIQQSGLSPTTLTAVPLFHVSGLHAQLLSALRHGRRLVFLHRWDTREALALMREERVTQFNGAPSMVRQLINEADFDAPELQSSLMALGFGGAGLSEDLIDSVLARLPNKMLGIGFGMTETNGVGAAISGNLFAANPRSAGLISPLMELRVTSPDGTALSHGEVGEICLRGVSLMREYWGNPRATRETVVDGWLHTGDLGYRDEEGFLYVVDRLKDVINRSGENIAAAEIESCLMRHPAVIEAAVFGIPDPDAGEAVIATVSVLDDEAIDAETLRRHVAASLAGYKVPAQIVVRQQPLPRNPAGKLIKRRLKQAFLAEHDAGEAASPTSA</sequence>
<dbReference type="RefSeq" id="WP_349758698.1">
    <property type="nucleotide sequence ID" value="NZ_JBEGCI010000008.1"/>
</dbReference>
<dbReference type="Gene3D" id="3.30.300.30">
    <property type="match status" value="1"/>
</dbReference>
<dbReference type="EMBL" id="JBEGCI010000008">
    <property type="protein sequence ID" value="MEQ6889162.1"/>
    <property type="molecule type" value="Genomic_DNA"/>
</dbReference>
<dbReference type="PANTHER" id="PTHR24096:SF393">
    <property type="entry name" value="LIGASE, PUTATIVE-RELATED"/>
    <property type="match status" value="1"/>
</dbReference>
<dbReference type="Pfam" id="PF00501">
    <property type="entry name" value="AMP-binding"/>
    <property type="match status" value="1"/>
</dbReference>
<dbReference type="PANTHER" id="PTHR24096">
    <property type="entry name" value="LONG-CHAIN-FATTY-ACID--COA LIGASE"/>
    <property type="match status" value="1"/>
</dbReference>
<dbReference type="Gene3D" id="3.40.50.12780">
    <property type="entry name" value="N-terminal domain of ligase-like"/>
    <property type="match status" value="1"/>
</dbReference>
<dbReference type="InterPro" id="IPR025110">
    <property type="entry name" value="AMP-bd_C"/>
</dbReference>
<evidence type="ECO:0000313" key="3">
    <source>
        <dbReference type="EMBL" id="MEQ6889162.1"/>
    </source>
</evidence>
<dbReference type="SUPFAM" id="SSF56801">
    <property type="entry name" value="Acetyl-CoA synthetase-like"/>
    <property type="match status" value="1"/>
</dbReference>
<organism evidence="3 4">
    <name type="scientific">Halomonas pelophila</name>
    <dbReference type="NCBI Taxonomy" id="3151122"/>
    <lineage>
        <taxon>Bacteria</taxon>
        <taxon>Pseudomonadati</taxon>
        <taxon>Pseudomonadota</taxon>
        <taxon>Gammaproteobacteria</taxon>
        <taxon>Oceanospirillales</taxon>
        <taxon>Halomonadaceae</taxon>
        <taxon>Halomonas</taxon>
    </lineage>
</organism>
<dbReference type="Pfam" id="PF13193">
    <property type="entry name" value="AMP-binding_C"/>
    <property type="match status" value="1"/>
</dbReference>
<feature type="domain" description="AMP-dependent synthetase/ligase" evidence="1">
    <location>
        <begin position="50"/>
        <end position="426"/>
    </location>
</feature>